<dbReference type="InterPro" id="IPR011008">
    <property type="entry name" value="Dimeric_a/b-barrel"/>
</dbReference>
<proteinExistence type="predicted"/>
<dbReference type="Proteomes" id="UP000644693">
    <property type="component" value="Unassembled WGS sequence"/>
</dbReference>
<dbReference type="InterPro" id="IPR019887">
    <property type="entry name" value="Tscrpt_reg_AsnC/Lrp_C"/>
</dbReference>
<dbReference type="Gene3D" id="1.10.10.10">
    <property type="entry name" value="Winged helix-like DNA-binding domain superfamily/Winged helix DNA-binding domain"/>
    <property type="match status" value="1"/>
</dbReference>
<dbReference type="PROSITE" id="PS00519">
    <property type="entry name" value="HTH_ASNC_1"/>
    <property type="match status" value="1"/>
</dbReference>
<dbReference type="PANTHER" id="PTHR30154:SF53">
    <property type="entry name" value="HTH-TYPE TRANSCRIPTIONAL REGULATOR LRPC"/>
    <property type="match status" value="1"/>
</dbReference>
<accession>A0A919CJ74</accession>
<organism evidence="5 6">
    <name type="scientific">Parahalioglobus pacificus</name>
    <dbReference type="NCBI Taxonomy" id="930806"/>
    <lineage>
        <taxon>Bacteria</taxon>
        <taxon>Pseudomonadati</taxon>
        <taxon>Pseudomonadota</taxon>
        <taxon>Gammaproteobacteria</taxon>
        <taxon>Cellvibrionales</taxon>
        <taxon>Halieaceae</taxon>
        <taxon>Parahalioglobus</taxon>
    </lineage>
</organism>
<evidence type="ECO:0000313" key="6">
    <source>
        <dbReference type="Proteomes" id="UP000644693"/>
    </source>
</evidence>
<dbReference type="InterPro" id="IPR019885">
    <property type="entry name" value="Tscrpt_reg_HTH_AsnC-type_CS"/>
</dbReference>
<dbReference type="InterPro" id="IPR000485">
    <property type="entry name" value="AsnC-type_HTH_dom"/>
</dbReference>
<dbReference type="PROSITE" id="PS50956">
    <property type="entry name" value="HTH_ASNC_2"/>
    <property type="match status" value="1"/>
</dbReference>
<dbReference type="Gene3D" id="3.30.70.920">
    <property type="match status" value="1"/>
</dbReference>
<evidence type="ECO:0000313" key="5">
    <source>
        <dbReference type="EMBL" id="GHD30622.1"/>
    </source>
</evidence>
<protein>
    <submittedName>
        <fullName evidence="5">Transcriptional regulator</fullName>
    </submittedName>
</protein>
<dbReference type="InterPro" id="IPR019888">
    <property type="entry name" value="Tscrpt_reg_AsnC-like"/>
</dbReference>
<keyword evidence="6" id="KW-1185">Reference proteome</keyword>
<evidence type="ECO:0000256" key="2">
    <source>
        <dbReference type="ARBA" id="ARBA00023125"/>
    </source>
</evidence>
<dbReference type="EMBL" id="BMYM01000001">
    <property type="protein sequence ID" value="GHD30622.1"/>
    <property type="molecule type" value="Genomic_DNA"/>
</dbReference>
<dbReference type="SUPFAM" id="SSF54909">
    <property type="entry name" value="Dimeric alpha+beta barrel"/>
    <property type="match status" value="1"/>
</dbReference>
<dbReference type="Pfam" id="PF13404">
    <property type="entry name" value="HTH_AsnC-type"/>
    <property type="match status" value="1"/>
</dbReference>
<gene>
    <name evidence="5" type="ORF">GCM10007053_12600</name>
</gene>
<evidence type="ECO:0000256" key="1">
    <source>
        <dbReference type="ARBA" id="ARBA00023015"/>
    </source>
</evidence>
<keyword evidence="2" id="KW-0238">DNA-binding</keyword>
<sequence length="144" mass="15911">MKNLDTTDRALISALRSNSRTSTSALGRTLGLSRTTVQDRINRLEREGVIEAYTIRFREDYADRQIAAHVMIQVSPKQQARIVDALMGIEAVTTLQTVSGLYDLVTQVEAATTGDMDAVLDRIGEIEGVEKTTTSIVLSTKLRR</sequence>
<dbReference type="GO" id="GO:0043565">
    <property type="term" value="F:sequence-specific DNA binding"/>
    <property type="evidence" value="ECO:0007669"/>
    <property type="project" value="InterPro"/>
</dbReference>
<dbReference type="AlphaFoldDB" id="A0A919CJ74"/>
<dbReference type="PRINTS" id="PR00033">
    <property type="entry name" value="HTHASNC"/>
</dbReference>
<feature type="domain" description="HTH asnC-type" evidence="4">
    <location>
        <begin position="4"/>
        <end position="65"/>
    </location>
</feature>
<dbReference type="Pfam" id="PF01037">
    <property type="entry name" value="AsnC_trans_reg"/>
    <property type="match status" value="1"/>
</dbReference>
<dbReference type="SMART" id="SM00344">
    <property type="entry name" value="HTH_ASNC"/>
    <property type="match status" value="1"/>
</dbReference>
<dbReference type="InterPro" id="IPR036390">
    <property type="entry name" value="WH_DNA-bd_sf"/>
</dbReference>
<keyword evidence="3" id="KW-0804">Transcription</keyword>
<name>A0A919CJ74_9GAMM</name>
<dbReference type="GO" id="GO:0005829">
    <property type="term" value="C:cytosol"/>
    <property type="evidence" value="ECO:0007669"/>
    <property type="project" value="TreeGrafter"/>
</dbReference>
<dbReference type="RefSeq" id="WP_189476298.1">
    <property type="nucleotide sequence ID" value="NZ_BMYM01000001.1"/>
</dbReference>
<dbReference type="PANTHER" id="PTHR30154">
    <property type="entry name" value="LEUCINE-RESPONSIVE REGULATORY PROTEIN"/>
    <property type="match status" value="1"/>
</dbReference>
<dbReference type="GO" id="GO:0043200">
    <property type="term" value="P:response to amino acid"/>
    <property type="evidence" value="ECO:0007669"/>
    <property type="project" value="TreeGrafter"/>
</dbReference>
<reference evidence="5" key="1">
    <citation type="journal article" date="2014" name="Int. J. Syst. Evol. Microbiol.">
        <title>Complete genome sequence of Corynebacterium casei LMG S-19264T (=DSM 44701T), isolated from a smear-ripened cheese.</title>
        <authorList>
            <consortium name="US DOE Joint Genome Institute (JGI-PGF)"/>
            <person name="Walter F."/>
            <person name="Albersmeier A."/>
            <person name="Kalinowski J."/>
            <person name="Ruckert C."/>
        </authorList>
    </citation>
    <scope>NUCLEOTIDE SEQUENCE</scope>
    <source>
        <strain evidence="5">KCTC 23430</strain>
    </source>
</reference>
<keyword evidence="1" id="KW-0805">Transcription regulation</keyword>
<dbReference type="InterPro" id="IPR036388">
    <property type="entry name" value="WH-like_DNA-bd_sf"/>
</dbReference>
<dbReference type="SUPFAM" id="SSF46785">
    <property type="entry name" value="Winged helix' DNA-binding domain"/>
    <property type="match status" value="1"/>
</dbReference>
<reference evidence="5" key="2">
    <citation type="submission" date="2020-09" db="EMBL/GenBank/DDBJ databases">
        <authorList>
            <person name="Sun Q."/>
            <person name="Kim S."/>
        </authorList>
    </citation>
    <scope>NUCLEOTIDE SEQUENCE</scope>
    <source>
        <strain evidence="5">KCTC 23430</strain>
    </source>
</reference>
<evidence type="ECO:0000256" key="3">
    <source>
        <dbReference type="ARBA" id="ARBA00023163"/>
    </source>
</evidence>
<comment type="caution">
    <text evidence="5">The sequence shown here is derived from an EMBL/GenBank/DDBJ whole genome shotgun (WGS) entry which is preliminary data.</text>
</comment>
<evidence type="ECO:0000259" key="4">
    <source>
        <dbReference type="PROSITE" id="PS50956"/>
    </source>
</evidence>